<reference evidence="14 15" key="1">
    <citation type="submission" date="2018-04" db="EMBL/GenBank/DDBJ databases">
        <title>Camelliibacillus theae gen. nov., sp. nov., isolated from Pu'er tea.</title>
        <authorList>
            <person name="Niu L."/>
        </authorList>
    </citation>
    <scope>NUCLEOTIDE SEQUENCE [LARGE SCALE GENOMIC DNA]</scope>
    <source>
        <strain evidence="14 15">T8</strain>
    </source>
</reference>
<evidence type="ECO:0000256" key="12">
    <source>
        <dbReference type="RuleBase" id="RU004478"/>
    </source>
</evidence>
<comment type="caution">
    <text evidence="14">The sequence shown here is derived from an EMBL/GenBank/DDBJ whole genome shotgun (WGS) entry which is preliminary data.</text>
</comment>
<evidence type="ECO:0000256" key="6">
    <source>
        <dbReference type="ARBA" id="ARBA00023186"/>
    </source>
</evidence>
<dbReference type="GO" id="GO:0005737">
    <property type="term" value="C:cytoplasm"/>
    <property type="evidence" value="ECO:0007669"/>
    <property type="project" value="UniProtKB-SubCell"/>
</dbReference>
<dbReference type="PROSITE" id="PS01071">
    <property type="entry name" value="GRPE"/>
    <property type="match status" value="1"/>
</dbReference>
<feature type="compositionally biased region" description="Basic and acidic residues" evidence="13">
    <location>
        <begin position="33"/>
        <end position="47"/>
    </location>
</feature>
<dbReference type="Pfam" id="PF01025">
    <property type="entry name" value="GrpE"/>
    <property type="match status" value="1"/>
</dbReference>
<dbReference type="GO" id="GO:0042803">
    <property type="term" value="F:protein homodimerization activity"/>
    <property type="evidence" value="ECO:0007669"/>
    <property type="project" value="InterPro"/>
</dbReference>
<dbReference type="InterPro" id="IPR009012">
    <property type="entry name" value="GrpE_head"/>
</dbReference>
<feature type="compositionally biased region" description="Basic and acidic residues" evidence="13">
    <location>
        <begin position="1"/>
        <end position="14"/>
    </location>
</feature>
<comment type="function">
    <text evidence="7 10 11">Participates actively in the response to hyperosmotic and heat shock by preventing the aggregation of stress-denatured proteins, in association with DnaK and GrpE. It is the nucleotide exchange factor for DnaK and may function as a thermosensor. Unfolded proteins bind initially to DnaJ; upon interaction with the DnaJ-bound protein, DnaK hydrolyzes its bound ATP, resulting in the formation of a stable complex. GrpE releases ADP from DnaK; ATP binding to DnaK triggers the release of the substrate protein, thus completing the reaction cycle. Several rounds of ATP-dependent interactions between DnaJ, DnaK and GrpE are required for fully efficient folding.</text>
</comment>
<dbReference type="EMBL" id="QCZG01000008">
    <property type="protein sequence ID" value="PWA12550.1"/>
    <property type="molecule type" value="Genomic_DNA"/>
</dbReference>
<sequence>MEETEKAQEEKVIEEQQENADEQLENVEETEVDTEKERAEKERAEKERIEAELKELNERFLRVQADYDNFRKRTKAEKEAAAKYRSQSLAEQLLPVLDNFERALSVETTNEESKSILQGVEMVYRQFLEALKQEDIEEVEAYGVPFDPNKHQAVMQEKSEEHEPGIVLEVLQKGYRLKDRVIRPAMVKVNE</sequence>
<accession>A0A2U1K4X4</accession>
<dbReference type="Gene3D" id="2.30.22.10">
    <property type="entry name" value="Head domain of nucleotide exchange factor GrpE"/>
    <property type="match status" value="1"/>
</dbReference>
<evidence type="ECO:0000256" key="7">
    <source>
        <dbReference type="ARBA" id="ARBA00053401"/>
    </source>
</evidence>
<keyword evidence="6 10" id="KW-0143">Chaperone</keyword>
<evidence type="ECO:0000256" key="9">
    <source>
        <dbReference type="ARBA" id="ARBA00076414"/>
    </source>
</evidence>
<proteinExistence type="inferred from homology"/>
<evidence type="ECO:0000256" key="4">
    <source>
        <dbReference type="ARBA" id="ARBA00022490"/>
    </source>
</evidence>
<dbReference type="PANTHER" id="PTHR21237">
    <property type="entry name" value="GRPE PROTEIN"/>
    <property type="match status" value="1"/>
</dbReference>
<organism evidence="14 15">
    <name type="scientific">Pueribacillus theae</name>
    <dbReference type="NCBI Taxonomy" id="2171751"/>
    <lineage>
        <taxon>Bacteria</taxon>
        <taxon>Bacillati</taxon>
        <taxon>Bacillota</taxon>
        <taxon>Bacilli</taxon>
        <taxon>Bacillales</taxon>
        <taxon>Bacillaceae</taxon>
        <taxon>Pueribacillus</taxon>
    </lineage>
</organism>
<evidence type="ECO:0000256" key="11">
    <source>
        <dbReference type="RuleBase" id="RU000639"/>
    </source>
</evidence>
<dbReference type="HAMAP" id="MF_01151">
    <property type="entry name" value="GrpE"/>
    <property type="match status" value="1"/>
</dbReference>
<evidence type="ECO:0000313" key="15">
    <source>
        <dbReference type="Proteomes" id="UP000245998"/>
    </source>
</evidence>
<dbReference type="SUPFAM" id="SSF51064">
    <property type="entry name" value="Head domain of nucleotide exchange factor GrpE"/>
    <property type="match status" value="1"/>
</dbReference>
<name>A0A2U1K4X4_9BACI</name>
<comment type="subcellular location">
    <subcellularLocation>
        <location evidence="1 10">Cytoplasm</location>
    </subcellularLocation>
</comment>
<comment type="subunit">
    <text evidence="3 10">Homodimer.</text>
</comment>
<evidence type="ECO:0000256" key="3">
    <source>
        <dbReference type="ARBA" id="ARBA00011738"/>
    </source>
</evidence>
<dbReference type="PRINTS" id="PR00773">
    <property type="entry name" value="GRPEPROTEIN"/>
</dbReference>
<dbReference type="GO" id="GO:0006457">
    <property type="term" value="P:protein folding"/>
    <property type="evidence" value="ECO:0007669"/>
    <property type="project" value="InterPro"/>
</dbReference>
<evidence type="ECO:0000256" key="5">
    <source>
        <dbReference type="ARBA" id="ARBA00023016"/>
    </source>
</evidence>
<evidence type="ECO:0000256" key="1">
    <source>
        <dbReference type="ARBA" id="ARBA00004496"/>
    </source>
</evidence>
<dbReference type="SUPFAM" id="SSF58014">
    <property type="entry name" value="Coiled-coil domain of nucleotide exchange factor GrpE"/>
    <property type="match status" value="1"/>
</dbReference>
<comment type="similarity">
    <text evidence="2 10 12">Belongs to the GrpE family.</text>
</comment>
<dbReference type="CDD" id="cd00446">
    <property type="entry name" value="GrpE"/>
    <property type="match status" value="1"/>
</dbReference>
<dbReference type="GO" id="GO:0051082">
    <property type="term" value="F:unfolded protein binding"/>
    <property type="evidence" value="ECO:0007669"/>
    <property type="project" value="TreeGrafter"/>
</dbReference>
<dbReference type="GO" id="GO:0000774">
    <property type="term" value="F:adenyl-nucleotide exchange factor activity"/>
    <property type="evidence" value="ECO:0007669"/>
    <property type="project" value="InterPro"/>
</dbReference>
<protein>
    <recommendedName>
        <fullName evidence="8 10">Protein GrpE</fullName>
    </recommendedName>
    <alternativeName>
        <fullName evidence="9 10">HSP-70 cofactor</fullName>
    </alternativeName>
</protein>
<dbReference type="InterPro" id="IPR013805">
    <property type="entry name" value="GrpE_CC"/>
</dbReference>
<feature type="region of interest" description="Disordered" evidence="13">
    <location>
        <begin position="1"/>
        <end position="47"/>
    </location>
</feature>
<evidence type="ECO:0000256" key="2">
    <source>
        <dbReference type="ARBA" id="ARBA00009054"/>
    </source>
</evidence>
<evidence type="ECO:0000256" key="8">
    <source>
        <dbReference type="ARBA" id="ARBA00072274"/>
    </source>
</evidence>
<dbReference type="FunFam" id="2.30.22.10:FF:000001">
    <property type="entry name" value="Protein GrpE"/>
    <property type="match status" value="1"/>
</dbReference>
<keyword evidence="4 10" id="KW-0963">Cytoplasm</keyword>
<evidence type="ECO:0000256" key="13">
    <source>
        <dbReference type="SAM" id="MobiDB-lite"/>
    </source>
</evidence>
<feature type="compositionally biased region" description="Acidic residues" evidence="13">
    <location>
        <begin position="15"/>
        <end position="32"/>
    </location>
</feature>
<dbReference type="Proteomes" id="UP000245998">
    <property type="component" value="Unassembled WGS sequence"/>
</dbReference>
<evidence type="ECO:0000313" key="14">
    <source>
        <dbReference type="EMBL" id="PWA12550.1"/>
    </source>
</evidence>
<keyword evidence="15" id="KW-1185">Reference proteome</keyword>
<evidence type="ECO:0000256" key="10">
    <source>
        <dbReference type="HAMAP-Rule" id="MF_01151"/>
    </source>
</evidence>
<dbReference type="AlphaFoldDB" id="A0A2U1K4X4"/>
<dbReference type="Gene3D" id="3.90.20.20">
    <property type="match status" value="1"/>
</dbReference>
<dbReference type="NCBIfam" id="NF010738">
    <property type="entry name" value="PRK14140.1"/>
    <property type="match status" value="1"/>
</dbReference>
<gene>
    <name evidence="10" type="primary">grpE</name>
    <name evidence="14" type="ORF">DCC39_05590</name>
</gene>
<dbReference type="OrthoDB" id="9812586at2"/>
<dbReference type="GO" id="GO:0051087">
    <property type="term" value="F:protein-folding chaperone binding"/>
    <property type="evidence" value="ECO:0007669"/>
    <property type="project" value="InterPro"/>
</dbReference>
<keyword evidence="5 10" id="KW-0346">Stress response</keyword>
<dbReference type="PANTHER" id="PTHR21237:SF23">
    <property type="entry name" value="GRPE PROTEIN HOMOLOG, MITOCHONDRIAL"/>
    <property type="match status" value="1"/>
</dbReference>
<dbReference type="InterPro" id="IPR000740">
    <property type="entry name" value="GrpE"/>
</dbReference>